<evidence type="ECO:0000313" key="3">
    <source>
        <dbReference type="Proteomes" id="UP000011777"/>
    </source>
</evidence>
<evidence type="ECO:0000259" key="1">
    <source>
        <dbReference type="Pfam" id="PF03061"/>
    </source>
</evidence>
<gene>
    <name evidence="2" type="ORF">G210_5311</name>
</gene>
<evidence type="ECO:0000313" key="2">
    <source>
        <dbReference type="EMBL" id="EMG49843.1"/>
    </source>
</evidence>
<dbReference type="Proteomes" id="UP000011777">
    <property type="component" value="Unassembled WGS sequence"/>
</dbReference>
<proteinExistence type="predicted"/>
<organism evidence="2 3">
    <name type="scientific">Candida maltosa (strain Xu316)</name>
    <name type="common">Yeast</name>
    <dbReference type="NCBI Taxonomy" id="1245528"/>
    <lineage>
        <taxon>Eukaryota</taxon>
        <taxon>Fungi</taxon>
        <taxon>Dikarya</taxon>
        <taxon>Ascomycota</taxon>
        <taxon>Saccharomycotina</taxon>
        <taxon>Pichiomycetes</taxon>
        <taxon>Debaryomycetaceae</taxon>
        <taxon>Candida/Lodderomyces clade</taxon>
        <taxon>Candida</taxon>
    </lineage>
</organism>
<dbReference type="Gene3D" id="3.10.129.10">
    <property type="entry name" value="Hotdog Thioesterase"/>
    <property type="match status" value="1"/>
</dbReference>
<dbReference type="InterPro" id="IPR052061">
    <property type="entry name" value="PTE-AB_protein"/>
</dbReference>
<accession>M3JCE1</accession>
<dbReference type="OMA" id="VIEPKWV"/>
<dbReference type="PANTHER" id="PTHR47260:SF1">
    <property type="entry name" value="UPF0644 PROTEIN PB2B4.06"/>
    <property type="match status" value="1"/>
</dbReference>
<dbReference type="STRING" id="1245528.M3JCE1"/>
<dbReference type="SUPFAM" id="SSF54637">
    <property type="entry name" value="Thioesterase/thiol ester dehydrase-isomerase"/>
    <property type="match status" value="1"/>
</dbReference>
<dbReference type="eggNOG" id="KOG4781">
    <property type="taxonomic scope" value="Eukaryota"/>
</dbReference>
<name>M3JCE1_CANMX</name>
<dbReference type="AlphaFoldDB" id="M3JCE1"/>
<dbReference type="CDD" id="cd03443">
    <property type="entry name" value="PaaI_thioesterase"/>
    <property type="match status" value="1"/>
</dbReference>
<comment type="caution">
    <text evidence="2">The sequence shown here is derived from an EMBL/GenBank/DDBJ whole genome shotgun (WGS) entry which is preliminary data.</text>
</comment>
<dbReference type="OrthoDB" id="506431at2759"/>
<dbReference type="InterPro" id="IPR006683">
    <property type="entry name" value="Thioestr_dom"/>
</dbReference>
<protein>
    <recommendedName>
        <fullName evidence="1">Thioesterase domain-containing protein</fullName>
    </recommendedName>
</protein>
<dbReference type="HOGENOM" id="CLU_052827_2_1_1"/>
<dbReference type="PANTHER" id="PTHR47260">
    <property type="entry name" value="UPF0644 PROTEIN PB2B4.06"/>
    <property type="match status" value="1"/>
</dbReference>
<keyword evidence="3" id="KW-1185">Reference proteome</keyword>
<sequence length="219" mass="25008">MTDIPTLVNSPEPSSMSKSYESLLYSNPKYLNIQTQHLEFVKSHREKLQIGERLTPSLTGDTLVGVDKIALRTPTMYFMEDRFFHNCTEDIEDSYTGDNFAVTFFYLGNKLTGHKGVVHGGLLATLLDELTCRIAFLNFESQRGVTANLNIDYKQPTLADQFVMVKCRVLEKKGRKCWVRGEVFKMNDDDSDLKIDKPENLLVSCKVLVVEPKWVEKLT</sequence>
<dbReference type="EMBL" id="AOGT01000470">
    <property type="protein sequence ID" value="EMG49843.1"/>
    <property type="molecule type" value="Genomic_DNA"/>
</dbReference>
<dbReference type="Pfam" id="PF03061">
    <property type="entry name" value="4HBT"/>
    <property type="match status" value="1"/>
</dbReference>
<dbReference type="InterPro" id="IPR029069">
    <property type="entry name" value="HotDog_dom_sf"/>
</dbReference>
<reference evidence="2 3" key="1">
    <citation type="submission" date="2013-02" db="EMBL/GenBank/DDBJ databases">
        <title>Genome sequence of Candida maltosa Xu316, a potential industrial strain for xylitol and ethanol production.</title>
        <authorList>
            <person name="Yu J."/>
            <person name="Wang Q."/>
            <person name="Geng X."/>
            <person name="Bao W."/>
            <person name="He P."/>
            <person name="Cai J."/>
        </authorList>
    </citation>
    <scope>NUCLEOTIDE SEQUENCE [LARGE SCALE GENOMIC DNA]</scope>
    <source>
        <strain evidence="3">Xu316</strain>
    </source>
</reference>
<feature type="domain" description="Thioesterase" evidence="1">
    <location>
        <begin position="116"/>
        <end position="187"/>
    </location>
</feature>